<evidence type="ECO:0000313" key="4">
    <source>
        <dbReference type="Proteomes" id="UP001642260"/>
    </source>
</evidence>
<evidence type="ECO:0008006" key="5">
    <source>
        <dbReference type="Google" id="ProtNLM"/>
    </source>
</evidence>
<feature type="compositionally biased region" description="Polar residues" evidence="1">
    <location>
        <begin position="52"/>
        <end position="62"/>
    </location>
</feature>
<proteinExistence type="predicted"/>
<name>A0ABC8K0F7_ERUVS</name>
<feature type="chain" id="PRO_5044851419" description="Transmembrane protein" evidence="2">
    <location>
        <begin position="25"/>
        <end position="78"/>
    </location>
</feature>
<gene>
    <name evidence="3" type="ORF">ERUC_LOCUS14684</name>
</gene>
<dbReference type="Proteomes" id="UP001642260">
    <property type="component" value="Unassembled WGS sequence"/>
</dbReference>
<protein>
    <recommendedName>
        <fullName evidence="5">Transmembrane protein</fullName>
    </recommendedName>
</protein>
<reference evidence="3 4" key="1">
    <citation type="submission" date="2022-03" db="EMBL/GenBank/DDBJ databases">
        <authorList>
            <person name="Macdonald S."/>
            <person name="Ahmed S."/>
            <person name="Newling K."/>
        </authorList>
    </citation>
    <scope>NUCLEOTIDE SEQUENCE [LARGE SCALE GENOMIC DNA]</scope>
</reference>
<evidence type="ECO:0000313" key="3">
    <source>
        <dbReference type="EMBL" id="CAH8337775.1"/>
    </source>
</evidence>
<comment type="caution">
    <text evidence="3">The sequence shown here is derived from an EMBL/GenBank/DDBJ whole genome shotgun (WGS) entry which is preliminary data.</text>
</comment>
<evidence type="ECO:0000256" key="1">
    <source>
        <dbReference type="SAM" id="MobiDB-lite"/>
    </source>
</evidence>
<feature type="signal peptide" evidence="2">
    <location>
        <begin position="1"/>
        <end position="24"/>
    </location>
</feature>
<evidence type="ECO:0000256" key="2">
    <source>
        <dbReference type="SAM" id="SignalP"/>
    </source>
</evidence>
<keyword evidence="4" id="KW-1185">Reference proteome</keyword>
<organism evidence="3 4">
    <name type="scientific">Eruca vesicaria subsp. sativa</name>
    <name type="common">Garden rocket</name>
    <name type="synonym">Eruca sativa</name>
    <dbReference type="NCBI Taxonomy" id="29727"/>
    <lineage>
        <taxon>Eukaryota</taxon>
        <taxon>Viridiplantae</taxon>
        <taxon>Streptophyta</taxon>
        <taxon>Embryophyta</taxon>
        <taxon>Tracheophyta</taxon>
        <taxon>Spermatophyta</taxon>
        <taxon>Magnoliopsida</taxon>
        <taxon>eudicotyledons</taxon>
        <taxon>Gunneridae</taxon>
        <taxon>Pentapetalae</taxon>
        <taxon>rosids</taxon>
        <taxon>malvids</taxon>
        <taxon>Brassicales</taxon>
        <taxon>Brassicaceae</taxon>
        <taxon>Brassiceae</taxon>
        <taxon>Eruca</taxon>
    </lineage>
</organism>
<accession>A0ABC8K0F7</accession>
<feature type="region of interest" description="Disordered" evidence="1">
    <location>
        <begin position="43"/>
        <end position="78"/>
    </location>
</feature>
<dbReference type="EMBL" id="CAKOAT010138376">
    <property type="protein sequence ID" value="CAH8337775.1"/>
    <property type="molecule type" value="Genomic_DNA"/>
</dbReference>
<feature type="compositionally biased region" description="Basic residues" evidence="1">
    <location>
        <begin position="68"/>
        <end position="78"/>
    </location>
</feature>
<sequence length="78" mass="8442">MKNKRTTQSFLLLLLLSLLHILLCVSLQVGVTAEARFRHPGVATLKRGPVGPSQSCGASSGRSGKPCRQVRPRPPRLP</sequence>
<dbReference type="AlphaFoldDB" id="A0ABC8K0F7"/>
<keyword evidence="2" id="KW-0732">Signal</keyword>